<dbReference type="Pfam" id="PF16244">
    <property type="entry name" value="DUF4901"/>
    <property type="match status" value="1"/>
</dbReference>
<feature type="signal peptide" evidence="1">
    <location>
        <begin position="1"/>
        <end position="33"/>
    </location>
</feature>
<evidence type="ECO:0000313" key="4">
    <source>
        <dbReference type="Proteomes" id="UP000197781"/>
    </source>
</evidence>
<dbReference type="KEGG" id="bfm:BP422_18190"/>
<gene>
    <name evidence="3" type="ORF">BP422_18190</name>
</gene>
<dbReference type="Proteomes" id="UP000197781">
    <property type="component" value="Chromosome"/>
</dbReference>
<dbReference type="EMBL" id="CP018145">
    <property type="protein sequence ID" value="ASJ55305.1"/>
    <property type="molecule type" value="Genomic_DNA"/>
</dbReference>
<proteinExistence type="predicted"/>
<dbReference type="AlphaFoldDB" id="A0A220MKC7"/>
<evidence type="ECO:0000313" key="3">
    <source>
        <dbReference type="EMBL" id="ASJ55305.1"/>
    </source>
</evidence>
<evidence type="ECO:0000259" key="2">
    <source>
        <dbReference type="Pfam" id="PF16244"/>
    </source>
</evidence>
<accession>A0A220MKC7</accession>
<dbReference type="RefSeq" id="WP_088908981.1">
    <property type="nucleotide sequence ID" value="NZ_CP018145.1"/>
</dbReference>
<sequence length="493" mass="55634">MTSTSQRRYPVLASSALLTATLLLSPASGTVMANQTGNQQAAAHLQENQLSEKAKLTEQKLQMLVPALDDTSRHITLETKDQPVYEIRYEKNNEFFARADIYAETGKLLTFYWDSKVQDFKNPDDKLAYKSADTFMKGLIGEMRSLYKVTRAPVGDVIYSRYVNGIEVVGDEFRLSVNSAGQVTHVSGGENTLTNTNPADFLPPAQAMKKDQLSHFIPSRLQLMYTHGENQIDLVYSSAFSGYIDAVTGTELFTVRQYRKWRWKPISLTPGGKVVKVTNEQEAKRIYESEFGMSLKGSTFKGVHNETESVYFSPDEKELFYTKDGDLLYTKDGDVIGFKSYSNAPRQKGKATLSEKQVLEKAVQFMQPYLKQEEKEFYYILNTDEENPNQYEVEFVPSVEGLPLVYGRCIVIRVNGFTGKITEYFQKLDQKPAKLPDKRKAVSIDAAAKALLAKPTELLYIYPFINGERLAKPVLVYSINVNDINALTGQVKE</sequence>
<keyword evidence="1" id="KW-0732">Signal</keyword>
<feature type="domain" description="YcdB/YcdC repeated" evidence="2">
    <location>
        <begin position="330"/>
        <end position="424"/>
    </location>
</feature>
<name>A0A220MKC7_9BACL</name>
<organism evidence="3 4">
    <name type="scientific">Brevibacillus formosus</name>
    <dbReference type="NCBI Taxonomy" id="54913"/>
    <lineage>
        <taxon>Bacteria</taxon>
        <taxon>Bacillati</taxon>
        <taxon>Bacillota</taxon>
        <taxon>Bacilli</taxon>
        <taxon>Bacillales</taxon>
        <taxon>Paenibacillaceae</taxon>
        <taxon>Brevibacillus</taxon>
    </lineage>
</organism>
<feature type="chain" id="PRO_5012871982" description="YcdB/YcdC repeated domain-containing protein" evidence="1">
    <location>
        <begin position="34"/>
        <end position="493"/>
    </location>
</feature>
<evidence type="ECO:0000256" key="1">
    <source>
        <dbReference type="SAM" id="SignalP"/>
    </source>
</evidence>
<dbReference type="InterPro" id="IPR032599">
    <property type="entry name" value="YcdB/YcdC_rep_domain"/>
</dbReference>
<reference evidence="3 4" key="1">
    <citation type="submission" date="2016-11" db="EMBL/GenBank/DDBJ databases">
        <authorList>
            <person name="Jaros S."/>
            <person name="Januszkiewicz K."/>
            <person name="Wedrychowicz H."/>
        </authorList>
    </citation>
    <scope>NUCLEOTIDE SEQUENCE [LARGE SCALE GENOMIC DNA]</scope>
    <source>
        <strain evidence="3 4">NF2</strain>
    </source>
</reference>
<protein>
    <recommendedName>
        <fullName evidence="2">YcdB/YcdC repeated domain-containing protein</fullName>
    </recommendedName>
</protein>